<evidence type="ECO:0000256" key="4">
    <source>
        <dbReference type="ARBA" id="ARBA00022556"/>
    </source>
</evidence>
<keyword evidence="2 10" id="KW-0444">Lipid biosynthesis</keyword>
<keyword evidence="5 10" id="KW-0479">Metal-binding</keyword>
<keyword evidence="3 10" id="KW-0997">Cell inner membrane</keyword>
<feature type="domain" description="Calcineurin-like phosphoesterase" evidence="11">
    <location>
        <begin position="4"/>
        <end position="198"/>
    </location>
</feature>
<evidence type="ECO:0000256" key="2">
    <source>
        <dbReference type="ARBA" id="ARBA00022516"/>
    </source>
</evidence>
<evidence type="ECO:0000256" key="7">
    <source>
        <dbReference type="ARBA" id="ARBA00023098"/>
    </source>
</evidence>
<feature type="binding site" evidence="10">
    <location>
        <position position="78"/>
    </location>
    <ligand>
        <name>Mn(2+)</name>
        <dbReference type="ChEBI" id="CHEBI:29035"/>
        <label>2</label>
    </ligand>
</feature>
<keyword evidence="9 10" id="KW-0464">Manganese</keyword>
<dbReference type="Pfam" id="PF00149">
    <property type="entry name" value="Metallophos"/>
    <property type="match status" value="1"/>
</dbReference>
<sequence length="249" mass="28050">MHFAISDLHLSPDRPELIAGFQRFCLRLPPHTKSLWILGDLFDFWIGDDAPNPASEAVIKALRPLKARSISLHFVPGNRDFLLGEQFAQTAGMTLHPEGKLLVINGRPTWLIHGDHLCIDDVRYMEFRRMVRNPGWQRDFLSKSLSERIAMAQQARQVSASENATKAEDIMDVNLDYTAAQVNTHGALDILHGHTHRPGFHSVNEEGTRYVLGDWARGQAVICQWDSKTSPVLKRMNYAEDSASMGTPL</sequence>
<evidence type="ECO:0000256" key="5">
    <source>
        <dbReference type="ARBA" id="ARBA00022723"/>
    </source>
</evidence>
<feature type="binding site" evidence="10">
    <location>
        <position position="40"/>
    </location>
    <ligand>
        <name>Mn(2+)</name>
        <dbReference type="ChEBI" id="CHEBI:29035"/>
        <label>2</label>
    </ligand>
</feature>
<dbReference type="NCBIfam" id="NF003743">
    <property type="entry name" value="PRK05340.1"/>
    <property type="match status" value="1"/>
</dbReference>
<dbReference type="InterPro" id="IPR004843">
    <property type="entry name" value="Calcineurin-like_PHP"/>
</dbReference>
<evidence type="ECO:0000256" key="6">
    <source>
        <dbReference type="ARBA" id="ARBA00022801"/>
    </source>
</evidence>
<evidence type="ECO:0000256" key="3">
    <source>
        <dbReference type="ARBA" id="ARBA00022519"/>
    </source>
</evidence>
<feature type="binding site" evidence="10">
    <location>
        <position position="194"/>
    </location>
    <ligand>
        <name>substrate</name>
    </ligand>
</feature>
<proteinExistence type="inferred from homology"/>
<comment type="cofactor">
    <cofactor evidence="10">
        <name>Mn(2+)</name>
        <dbReference type="ChEBI" id="CHEBI:29035"/>
    </cofactor>
    <text evidence="10">Binds 2 Mn(2+) ions per subunit in a binuclear metal center.</text>
</comment>
<dbReference type="HAMAP" id="MF_00575">
    <property type="entry name" value="LpxH"/>
    <property type="match status" value="1"/>
</dbReference>
<dbReference type="InterPro" id="IPR043461">
    <property type="entry name" value="LpxH-like"/>
</dbReference>
<feature type="binding site" evidence="10">
    <location>
        <position position="194"/>
    </location>
    <ligand>
        <name>Mn(2+)</name>
        <dbReference type="ChEBI" id="CHEBI:29035"/>
        <label>2</label>
    </ligand>
</feature>
<feature type="binding site" evidence="10">
    <location>
        <position position="163"/>
    </location>
    <ligand>
        <name>substrate</name>
    </ligand>
</feature>
<dbReference type="RefSeq" id="WP_380695644.1">
    <property type="nucleotide sequence ID" value="NZ_JBHRYR010000003.1"/>
</dbReference>
<comment type="catalytic activity">
    <reaction evidence="10">
        <text>UDP-2-N,3-O-bis[(3R)-3-hydroxytetradecanoyl]-alpha-D-glucosamine + H2O = 2-N,3-O-bis[(3R)-3-hydroxytetradecanoyl]-alpha-D-glucosaminyl 1-phosphate + UMP + 2 H(+)</text>
        <dbReference type="Rhea" id="RHEA:25213"/>
        <dbReference type="ChEBI" id="CHEBI:15377"/>
        <dbReference type="ChEBI" id="CHEBI:15378"/>
        <dbReference type="ChEBI" id="CHEBI:57865"/>
        <dbReference type="ChEBI" id="CHEBI:57957"/>
        <dbReference type="ChEBI" id="CHEBI:78847"/>
        <dbReference type="EC" id="3.6.1.54"/>
    </reaction>
</comment>
<reference evidence="13" key="1">
    <citation type="journal article" date="2019" name="Int. J. Syst. Evol. Microbiol.">
        <title>The Global Catalogue of Microorganisms (GCM) 10K type strain sequencing project: providing services to taxonomists for standard genome sequencing and annotation.</title>
        <authorList>
            <consortium name="The Broad Institute Genomics Platform"/>
            <consortium name="The Broad Institute Genome Sequencing Center for Infectious Disease"/>
            <person name="Wu L."/>
            <person name="Ma J."/>
        </authorList>
    </citation>
    <scope>NUCLEOTIDE SEQUENCE [LARGE SCALE GENOMIC DNA]</scope>
    <source>
        <strain evidence="13">IBRC 10765</strain>
    </source>
</reference>
<comment type="subcellular location">
    <subcellularLocation>
        <location evidence="10">Cell inner membrane</location>
        <topology evidence="10">Peripheral membrane protein</topology>
        <orientation evidence="10">Cytoplasmic side</orientation>
    </subcellularLocation>
</comment>
<comment type="pathway">
    <text evidence="10">Glycolipid biosynthesis; lipid IV(A) biosynthesis; lipid IV(A) from (3R)-3-hydroxytetradecanoyl-[acyl-carrier-protein] and UDP-N-acetyl-alpha-D-glucosamine: step 4/6.</text>
</comment>
<dbReference type="GO" id="GO:0016787">
    <property type="term" value="F:hydrolase activity"/>
    <property type="evidence" value="ECO:0007669"/>
    <property type="project" value="UniProtKB-KW"/>
</dbReference>
<evidence type="ECO:0000256" key="8">
    <source>
        <dbReference type="ARBA" id="ARBA00023136"/>
    </source>
</evidence>
<dbReference type="SUPFAM" id="SSF56300">
    <property type="entry name" value="Metallo-dependent phosphatases"/>
    <property type="match status" value="1"/>
</dbReference>
<organism evidence="12 13">
    <name type="scientific">Saccharospirillum mangrovi</name>
    <dbReference type="NCBI Taxonomy" id="2161747"/>
    <lineage>
        <taxon>Bacteria</taxon>
        <taxon>Pseudomonadati</taxon>
        <taxon>Pseudomonadota</taxon>
        <taxon>Gammaproteobacteria</taxon>
        <taxon>Oceanospirillales</taxon>
        <taxon>Saccharospirillaceae</taxon>
        <taxon>Saccharospirillum</taxon>
    </lineage>
</organism>
<evidence type="ECO:0000313" key="13">
    <source>
        <dbReference type="Proteomes" id="UP001595617"/>
    </source>
</evidence>
<dbReference type="InterPro" id="IPR010138">
    <property type="entry name" value="UDP-diacylglucosamine_Hdrlase"/>
</dbReference>
<evidence type="ECO:0000256" key="1">
    <source>
        <dbReference type="ARBA" id="ARBA00022475"/>
    </source>
</evidence>
<comment type="function">
    <text evidence="10">Hydrolyzes the pyrophosphate bond of UDP-2,3-diacylglucosamine to yield 2,3-diacylglucosamine 1-phosphate (lipid X) and UMP by catalyzing the attack of water at the alpha-P atom. Involved in the biosynthesis of lipid A, a phosphorylated glycolipid that anchors the lipopolysaccharide to the outer membrane of the cell.</text>
</comment>
<dbReference type="PANTHER" id="PTHR34990">
    <property type="entry name" value="UDP-2,3-DIACYLGLUCOSAMINE HYDROLASE-RELATED"/>
    <property type="match status" value="1"/>
</dbReference>
<keyword evidence="7 10" id="KW-0443">Lipid metabolism</keyword>
<name>A0ABV8A0J2_9GAMM</name>
<feature type="binding site" evidence="10">
    <location>
        <position position="166"/>
    </location>
    <ligand>
        <name>substrate</name>
    </ligand>
</feature>
<dbReference type="CDD" id="cd07398">
    <property type="entry name" value="MPP_YbbF-LpxH"/>
    <property type="match status" value="1"/>
</dbReference>
<feature type="binding site" evidence="10">
    <location>
        <position position="40"/>
    </location>
    <ligand>
        <name>Mn(2+)</name>
        <dbReference type="ChEBI" id="CHEBI:29035"/>
        <label>1</label>
    </ligand>
</feature>
<keyword evidence="1 10" id="KW-1003">Cell membrane</keyword>
<evidence type="ECO:0000259" key="11">
    <source>
        <dbReference type="Pfam" id="PF00149"/>
    </source>
</evidence>
<gene>
    <name evidence="10" type="primary">lpxH</name>
    <name evidence="12" type="ORF">ACFOOG_08925</name>
</gene>
<feature type="binding site" evidence="10">
    <location>
        <position position="7"/>
    </location>
    <ligand>
        <name>Mn(2+)</name>
        <dbReference type="ChEBI" id="CHEBI:29035"/>
        <label>1</label>
    </ligand>
</feature>
<accession>A0ABV8A0J2</accession>
<feature type="binding site" evidence="10">
    <location>
        <position position="121"/>
    </location>
    <ligand>
        <name>substrate</name>
    </ligand>
</feature>
<comment type="similarity">
    <text evidence="10">Belongs to the LpxH family.</text>
</comment>
<keyword evidence="13" id="KW-1185">Reference proteome</keyword>
<protein>
    <recommendedName>
        <fullName evidence="10">UDP-2,3-diacylglucosamine hydrolase</fullName>
        <ecNumber evidence="10">3.6.1.54</ecNumber>
    </recommendedName>
    <alternativeName>
        <fullName evidence="10">UDP-2,3-diacylglucosamine diphosphatase</fullName>
    </alternativeName>
</protein>
<evidence type="ECO:0000256" key="9">
    <source>
        <dbReference type="ARBA" id="ARBA00023211"/>
    </source>
</evidence>
<feature type="binding site" evidence="10">
    <location>
        <position position="113"/>
    </location>
    <ligand>
        <name>Mn(2+)</name>
        <dbReference type="ChEBI" id="CHEBI:29035"/>
        <label>2</label>
    </ligand>
</feature>
<dbReference type="NCBIfam" id="TIGR01854">
    <property type="entry name" value="lipid_A_lpxH"/>
    <property type="match status" value="1"/>
</dbReference>
<feature type="binding site" evidence="10">
    <location>
        <position position="9"/>
    </location>
    <ligand>
        <name>Mn(2+)</name>
        <dbReference type="ChEBI" id="CHEBI:29035"/>
        <label>1</label>
    </ligand>
</feature>
<evidence type="ECO:0000313" key="12">
    <source>
        <dbReference type="EMBL" id="MFC3852952.1"/>
    </source>
</evidence>
<feature type="binding site" evidence="10">
    <location>
        <position position="159"/>
    </location>
    <ligand>
        <name>substrate</name>
    </ligand>
</feature>
<evidence type="ECO:0000256" key="10">
    <source>
        <dbReference type="HAMAP-Rule" id="MF_00575"/>
    </source>
</evidence>
<keyword evidence="6 10" id="KW-0378">Hydrolase</keyword>
<keyword evidence="4 10" id="KW-0441">Lipid A biosynthesis</keyword>
<dbReference type="InterPro" id="IPR029052">
    <property type="entry name" value="Metallo-depent_PP-like"/>
</dbReference>
<feature type="binding site" evidence="10">
    <location>
        <begin position="78"/>
        <end position="79"/>
    </location>
    <ligand>
        <name>substrate</name>
    </ligand>
</feature>
<dbReference type="PANTHER" id="PTHR34990:SF1">
    <property type="entry name" value="UDP-2,3-DIACYLGLUCOSAMINE HYDROLASE"/>
    <property type="match status" value="1"/>
</dbReference>
<dbReference type="Proteomes" id="UP001595617">
    <property type="component" value="Unassembled WGS sequence"/>
</dbReference>
<keyword evidence="8 10" id="KW-0472">Membrane</keyword>
<dbReference type="EMBL" id="JBHRYR010000003">
    <property type="protein sequence ID" value="MFC3852952.1"/>
    <property type="molecule type" value="Genomic_DNA"/>
</dbReference>
<feature type="binding site" evidence="10">
    <location>
        <position position="196"/>
    </location>
    <ligand>
        <name>Mn(2+)</name>
        <dbReference type="ChEBI" id="CHEBI:29035"/>
        <label>1</label>
    </ligand>
</feature>
<dbReference type="EC" id="3.6.1.54" evidence="10"/>
<dbReference type="Gene3D" id="3.60.21.10">
    <property type="match status" value="1"/>
</dbReference>
<comment type="caution">
    <text evidence="12">The sequence shown here is derived from an EMBL/GenBank/DDBJ whole genome shotgun (WGS) entry which is preliminary data.</text>
</comment>